<dbReference type="AlphaFoldDB" id="A0AAJ1V319"/>
<protein>
    <submittedName>
        <fullName evidence="3">Metallophosphoesterase</fullName>
    </submittedName>
</protein>
<proteinExistence type="inferred from homology"/>
<evidence type="ECO:0000256" key="1">
    <source>
        <dbReference type="RuleBase" id="RU362119"/>
    </source>
</evidence>
<gene>
    <name evidence="3" type="ORF">QP433_06865</name>
</gene>
<feature type="domain" description="Calcineurin-like phosphoesterase" evidence="2">
    <location>
        <begin position="3"/>
        <end position="214"/>
    </location>
</feature>
<sequence>MSIRILSTTDMHASKLGMTLDFTSLKPDLLIDNGDFLIGNLFSLYCYLKKEISPLTRLANDLGYDVMIPGNHDLDYGLDWLRSQVKALKAPYICANLYDACNQRIFPAYHIHSLANGQKILVIGLLTGAFSQLTKESFVCQSLVKDPIQTLDQVLHDIESQGISTDLLCVAYHGGILQDPVNGKWLYYPSVEDQAYDLMNRFPQIDSLICGHQHFVNAACHPNGVAMMQPGSHGRYIGLQEFDHGQVQKNQVLSSNEAIPNYCQREYLEDILTDYQDWLKTTINLEAFAQYLRETYDADRCCLDLGKDLSLASIQQKLIPPFPVSSYLIEGERLIECYYAYQKKHPHIYLSPSLDDLRKDQTYKVIASPGILPPERLREDHLAPVLEDYLFTQIKPDWLS</sequence>
<organism evidence="3 4">
    <name type="scientific">Facklamia hominis</name>
    <dbReference type="NCBI Taxonomy" id="178214"/>
    <lineage>
        <taxon>Bacteria</taxon>
        <taxon>Bacillati</taxon>
        <taxon>Bacillota</taxon>
        <taxon>Bacilli</taxon>
        <taxon>Lactobacillales</taxon>
        <taxon>Aerococcaceae</taxon>
        <taxon>Facklamia</taxon>
    </lineage>
</organism>
<dbReference type="SUPFAM" id="SSF56300">
    <property type="entry name" value="Metallo-dependent phosphatases"/>
    <property type="match status" value="1"/>
</dbReference>
<comment type="caution">
    <text evidence="3">The sequence shown here is derived from an EMBL/GenBank/DDBJ whole genome shotgun (WGS) entry which is preliminary data.</text>
</comment>
<dbReference type="GO" id="GO:0000166">
    <property type="term" value="F:nucleotide binding"/>
    <property type="evidence" value="ECO:0007669"/>
    <property type="project" value="UniProtKB-KW"/>
</dbReference>
<dbReference type="GO" id="GO:0030288">
    <property type="term" value="C:outer membrane-bounded periplasmic space"/>
    <property type="evidence" value="ECO:0007669"/>
    <property type="project" value="TreeGrafter"/>
</dbReference>
<evidence type="ECO:0000313" key="3">
    <source>
        <dbReference type="EMBL" id="MDK7187698.1"/>
    </source>
</evidence>
<evidence type="ECO:0000313" key="4">
    <source>
        <dbReference type="Proteomes" id="UP001229251"/>
    </source>
</evidence>
<dbReference type="InterPro" id="IPR004843">
    <property type="entry name" value="Calcineurin-like_PHP"/>
</dbReference>
<dbReference type="EMBL" id="JASOOE010000013">
    <property type="protein sequence ID" value="MDK7187698.1"/>
    <property type="molecule type" value="Genomic_DNA"/>
</dbReference>
<name>A0AAJ1V319_9LACT</name>
<dbReference type="InterPro" id="IPR006179">
    <property type="entry name" value="5_nucleotidase/apyrase"/>
</dbReference>
<accession>A0AAJ1V319</accession>
<comment type="similarity">
    <text evidence="1">Belongs to the 5'-nucleotidase family.</text>
</comment>
<dbReference type="Gene3D" id="3.60.21.10">
    <property type="match status" value="1"/>
</dbReference>
<evidence type="ECO:0000259" key="2">
    <source>
        <dbReference type="Pfam" id="PF00149"/>
    </source>
</evidence>
<dbReference type="PRINTS" id="PR01607">
    <property type="entry name" value="APYRASEFAMLY"/>
</dbReference>
<dbReference type="InterPro" id="IPR029052">
    <property type="entry name" value="Metallo-depent_PP-like"/>
</dbReference>
<dbReference type="GO" id="GO:0016787">
    <property type="term" value="F:hydrolase activity"/>
    <property type="evidence" value="ECO:0007669"/>
    <property type="project" value="UniProtKB-KW"/>
</dbReference>
<dbReference type="GO" id="GO:0009166">
    <property type="term" value="P:nucleotide catabolic process"/>
    <property type="evidence" value="ECO:0007669"/>
    <property type="project" value="InterPro"/>
</dbReference>
<dbReference type="PANTHER" id="PTHR11575:SF6">
    <property type="entry name" value="2',3'-CYCLIC-NUCLEOTIDE 2'-PHOSPHODIESTERASE_3'-NUCLEOTIDASE"/>
    <property type="match status" value="1"/>
</dbReference>
<keyword evidence="1" id="KW-0378">Hydrolase</keyword>
<dbReference type="PANTHER" id="PTHR11575">
    <property type="entry name" value="5'-NUCLEOTIDASE-RELATED"/>
    <property type="match status" value="1"/>
</dbReference>
<dbReference type="Proteomes" id="UP001229251">
    <property type="component" value="Unassembled WGS sequence"/>
</dbReference>
<dbReference type="RefSeq" id="WP_285066151.1">
    <property type="nucleotide sequence ID" value="NZ_CP138857.1"/>
</dbReference>
<reference evidence="3" key="1">
    <citation type="submission" date="2023-05" db="EMBL/GenBank/DDBJ databases">
        <title>Cataloging the Phylogenetic Diversity of Human Bladder Bacteria.</title>
        <authorList>
            <person name="Du J."/>
        </authorList>
    </citation>
    <scope>NUCLEOTIDE SEQUENCE</scope>
    <source>
        <strain evidence="3">UMB1231</strain>
    </source>
</reference>
<keyword evidence="1" id="KW-0547">Nucleotide-binding</keyword>
<dbReference type="Pfam" id="PF00149">
    <property type="entry name" value="Metallophos"/>
    <property type="match status" value="1"/>
</dbReference>